<dbReference type="AlphaFoldDB" id="D4CXW1"/>
<dbReference type="GeneID" id="78420432"/>
<dbReference type="RefSeq" id="WP_005975232.1">
    <property type="nucleotide sequence ID" value="NZ_GG665898.1"/>
</dbReference>
<dbReference type="Proteomes" id="UP000003748">
    <property type="component" value="Unassembled WGS sequence"/>
</dbReference>
<reference evidence="1 2" key="1">
    <citation type="submission" date="2010-02" db="EMBL/GenBank/DDBJ databases">
        <authorList>
            <person name="Weinstock G."/>
            <person name="Sodergren E."/>
            <person name="Clifton S."/>
            <person name="Fulton L."/>
            <person name="Fulton B."/>
            <person name="Courtney L."/>
            <person name="Fronick C."/>
            <person name="Harrison M."/>
            <person name="Strong C."/>
            <person name="Farmer C."/>
            <person name="Delahaunty K."/>
            <person name="Markovic C."/>
            <person name="Hall O."/>
            <person name="Minx P."/>
            <person name="Tomlinson C."/>
            <person name="Mitreva M."/>
            <person name="Nelson J."/>
            <person name="Hou S."/>
            <person name="Wollam A."/>
            <person name="Pepin K.H."/>
            <person name="Johnson M."/>
            <person name="Bhonagiri V."/>
            <person name="Zhang X."/>
            <person name="Suruliraj S."/>
            <person name="Warren W."/>
            <person name="Chinwalla A."/>
            <person name="Mardis E.R."/>
            <person name="Wilson R.K."/>
        </authorList>
    </citation>
    <scope>NUCLEOTIDE SEQUENCE [LARGE SCALE GENOMIC DNA]</scope>
    <source>
        <strain evidence="1 2">ATCC 33693</strain>
    </source>
</reference>
<dbReference type="InterPro" id="IPR010412">
    <property type="entry name" value="DUF1007"/>
</dbReference>
<evidence type="ECO:0000313" key="1">
    <source>
        <dbReference type="EMBL" id="EFE85807.1"/>
    </source>
</evidence>
<sequence>MLFLIFSFNIFAHPHVFFETALTLKTDNKKMEGVEIQLILDELNTKLNRKILKPDKDMNVEKGNIVFLKHLYKHIRIKYNNKTYKENDIIFEQAKLEDDSLEIYFFVPIDEKIEKNSKLTIALYDTKYYYNYDYDLSSLRADNRDLKAKVKFFTNNKIKFYFNLVSPDEYEVTFE</sequence>
<dbReference type="STRING" id="546275.FUSPEROL_02272"/>
<comment type="caution">
    <text evidence="1">The sequence shown here is derived from an EMBL/GenBank/DDBJ whole genome shotgun (WGS) entry which is preliminary data.</text>
</comment>
<organism evidence="1 2">
    <name type="scientific">Fusobacterium periodonticum ATCC 33693</name>
    <dbReference type="NCBI Taxonomy" id="546275"/>
    <lineage>
        <taxon>Bacteria</taxon>
        <taxon>Fusobacteriati</taxon>
        <taxon>Fusobacteriota</taxon>
        <taxon>Fusobacteriia</taxon>
        <taxon>Fusobacteriales</taxon>
        <taxon>Fusobacteriaceae</taxon>
        <taxon>Fusobacterium</taxon>
    </lineage>
</organism>
<evidence type="ECO:0000313" key="2">
    <source>
        <dbReference type="Proteomes" id="UP000003748"/>
    </source>
</evidence>
<gene>
    <name evidence="1" type="ORF">FUSPEROL_02272</name>
</gene>
<dbReference type="Pfam" id="PF06226">
    <property type="entry name" value="DUF1007"/>
    <property type="match status" value="1"/>
</dbReference>
<dbReference type="HOGENOM" id="CLU_1473159_0_0_0"/>
<dbReference type="EMBL" id="ACJY01000102">
    <property type="protein sequence ID" value="EFE85807.1"/>
    <property type="molecule type" value="Genomic_DNA"/>
</dbReference>
<name>D4CXW1_9FUSO</name>
<dbReference type="eggNOG" id="COG3683">
    <property type="taxonomic scope" value="Bacteria"/>
</dbReference>
<dbReference type="OrthoDB" id="90121at2"/>
<evidence type="ECO:0008006" key="3">
    <source>
        <dbReference type="Google" id="ProtNLM"/>
    </source>
</evidence>
<accession>D4CXW1</accession>
<proteinExistence type="predicted"/>
<protein>
    <recommendedName>
        <fullName evidence="3">DUF1007 family protein</fullName>
    </recommendedName>
</protein>